<dbReference type="Proteomes" id="UP001268864">
    <property type="component" value="Unassembled WGS sequence"/>
</dbReference>
<sequence>MSDTPPMKVDCTECPYSRIVAADSDRLPADLVVEHGQETGHKLTIETLEESSDRAASSS</sequence>
<proteinExistence type="predicted"/>
<keyword evidence="2" id="KW-1185">Reference proteome</keyword>
<protein>
    <submittedName>
        <fullName evidence="1">Uncharacterized protein</fullName>
    </submittedName>
</protein>
<accession>A0ABU2FK33</accession>
<reference evidence="1 2" key="1">
    <citation type="submission" date="2022-06" db="EMBL/GenBank/DDBJ databases">
        <title>Halomicroarcula sp. a new haloarchaeum isolate from saline soil.</title>
        <authorList>
            <person name="Strakova D."/>
            <person name="Galisteo C."/>
            <person name="Sanchez-Porro C."/>
            <person name="Ventosa A."/>
        </authorList>
    </citation>
    <scope>NUCLEOTIDE SEQUENCE [LARGE SCALE GENOMIC DNA]</scope>
    <source>
        <strain evidence="1 2">S3CR25-11</strain>
    </source>
</reference>
<dbReference type="EMBL" id="JAMQOS010000001">
    <property type="protein sequence ID" value="MDS0281113.1"/>
    <property type="molecule type" value="Genomic_DNA"/>
</dbReference>
<organism evidence="1 2">
    <name type="scientific">Haloarcula onubensis</name>
    <dbReference type="NCBI Taxonomy" id="2950539"/>
    <lineage>
        <taxon>Archaea</taxon>
        <taxon>Methanobacteriati</taxon>
        <taxon>Methanobacteriota</taxon>
        <taxon>Stenosarchaea group</taxon>
        <taxon>Halobacteria</taxon>
        <taxon>Halobacteriales</taxon>
        <taxon>Haloarculaceae</taxon>
        <taxon>Haloarcula</taxon>
    </lineage>
</organism>
<evidence type="ECO:0000313" key="1">
    <source>
        <dbReference type="EMBL" id="MDS0281113.1"/>
    </source>
</evidence>
<comment type="caution">
    <text evidence="1">The sequence shown here is derived from an EMBL/GenBank/DDBJ whole genome shotgun (WGS) entry which is preliminary data.</text>
</comment>
<evidence type="ECO:0000313" key="2">
    <source>
        <dbReference type="Proteomes" id="UP001268864"/>
    </source>
</evidence>
<name>A0ABU2FK33_9EURY</name>
<dbReference type="RefSeq" id="WP_310898950.1">
    <property type="nucleotide sequence ID" value="NZ_JAMQOS010000001.1"/>
</dbReference>
<gene>
    <name evidence="1" type="ORF">NDI86_03195</name>
</gene>